<evidence type="ECO:0000313" key="4">
    <source>
        <dbReference type="EMBL" id="KAF4665547.1"/>
    </source>
</evidence>
<feature type="region of interest" description="Disordered" evidence="1">
    <location>
        <begin position="728"/>
        <end position="770"/>
    </location>
</feature>
<dbReference type="GO" id="GO:0015074">
    <property type="term" value="P:DNA integration"/>
    <property type="evidence" value="ECO:0007669"/>
    <property type="project" value="InterPro"/>
</dbReference>
<dbReference type="PROSITE" id="PS50994">
    <property type="entry name" value="INTEGRASE"/>
    <property type="match status" value="1"/>
</dbReference>
<feature type="domain" description="N-acetyltransferase" evidence="3">
    <location>
        <begin position="802"/>
        <end position="982"/>
    </location>
</feature>
<dbReference type="PROSITE" id="PS51186">
    <property type="entry name" value="GNAT"/>
    <property type="match status" value="1"/>
</dbReference>
<dbReference type="InterPro" id="IPR012337">
    <property type="entry name" value="RNaseH-like_sf"/>
</dbReference>
<evidence type="ECO:0008006" key="6">
    <source>
        <dbReference type="Google" id="ProtNLM"/>
    </source>
</evidence>
<dbReference type="Proteomes" id="UP000591131">
    <property type="component" value="Unassembled WGS sequence"/>
</dbReference>
<dbReference type="InterPro" id="IPR000182">
    <property type="entry name" value="GNAT_dom"/>
</dbReference>
<comment type="caution">
    <text evidence="4">The sequence shown here is derived from an EMBL/GenBank/DDBJ whole genome shotgun (WGS) entry which is preliminary data.</text>
</comment>
<protein>
    <recommendedName>
        <fullName evidence="6">Integrase catalytic domain-containing protein</fullName>
    </recommendedName>
</protein>
<sequence length="994" mass="113957">DDILGGASCEADAISGQELVTIVGRRHHFSVSEAKSLNTLAYQADMPSLGSQGIEVSPVIKEKFGLSEKAVAESMKEYNNLTDDEAKRKWIRSWAGRFQWLKRWLPHGSHEVLQRLHKLTAMPTSEAEKHVETLCRNYFSGLLSLYVIGGSSQTPVVGSCLVVDTNKDAWSCMLLQIFSIQADQLSEAIPDGPRWLVELDQLTKQVCHGLAVDGNTLSPQEIKRSSTVKERPTYDTCCCSDNKNSSAWWNEIELDYADSEEEYRCLLLYQRTVWVTLWSSRDGCVSYIDAIARGVHDDDNHEDRDIHMGPDPLHQAITTIVDNDQSDQLRVVDEDGQDTLEFVVAPCLFGLDFDLQKAQQGFVKTDNILYREQRFDEYGRLQRQLVSQGHKRTHASGRQSKSWLQRWCWFSKMGTKCRWAKTTCPTCQKVNSEGRLEVPHSTRFPDPKAFKAWYRVGVDGVVIKRGCLFLTATCSFSGYMDFTIINSTDAASFIRGLSILFVRNGYPIEVQSDGEFGSKEIQDWAKSANIKWFIGPPNHGQTGGFYERRHRCLLECLLRWLADVPTVQWDDELLLQNVRWMINHTEIGESQLTPMMIMWGRICELPCMRFMTDGNDDTSTQAVSDPELYDLVIAAGRVNREHQYLTAKFVECWLDERERNHPVLRYDSGLRAGMWVMVYTQRSYKLSPCWRGPYRISAIKSRHVLLTTERGAEFHHVGNCKKFNFAKAQPADEAKQNDNKEVDAGNEEDRQPEPQPRAKRQAAMLSESRTSNLLRDERRAVISKRRRVEELHRPGYLTFTFMDFRRDPLLWTLLWATQTEPRITEQEYKRGDKCDTPEFDVCLEVGGIPCYLAVDSTKRNAIVGLIKLYIPYRFPRNDDIALRGRMRNPEEKGQFGYISRVWVNATYRRQGIATVLVDYGIRRGRGATGTLAMGLFVNEISTAAIELYKKLCFVEVLKEGNEYTFAFYYVDIKAGPTPRWIRSQTISFIGNKYL</sequence>
<keyword evidence="5" id="KW-1185">Reference proteome</keyword>
<dbReference type="CDD" id="cd04301">
    <property type="entry name" value="NAT_SF"/>
    <property type="match status" value="1"/>
</dbReference>
<dbReference type="Gene3D" id="3.40.630.30">
    <property type="match status" value="1"/>
</dbReference>
<dbReference type="InterPro" id="IPR036397">
    <property type="entry name" value="RNaseH_sf"/>
</dbReference>
<feature type="non-terminal residue" evidence="4">
    <location>
        <position position="1"/>
    </location>
</feature>
<dbReference type="PANTHER" id="PTHR37984">
    <property type="entry name" value="PROTEIN CBG26694"/>
    <property type="match status" value="1"/>
</dbReference>
<dbReference type="GO" id="GO:0003676">
    <property type="term" value="F:nucleic acid binding"/>
    <property type="evidence" value="ECO:0007669"/>
    <property type="project" value="InterPro"/>
</dbReference>
<dbReference type="GO" id="GO:0016747">
    <property type="term" value="F:acyltransferase activity, transferring groups other than amino-acyl groups"/>
    <property type="evidence" value="ECO:0007669"/>
    <property type="project" value="InterPro"/>
</dbReference>
<dbReference type="PANTHER" id="PTHR37984:SF5">
    <property type="entry name" value="PROTEIN NYNRIN-LIKE"/>
    <property type="match status" value="1"/>
</dbReference>
<reference evidence="4 5" key="1">
    <citation type="submission" date="2020-04" db="EMBL/GenBank/DDBJ databases">
        <title>Perkinsus chesapeaki whole genome sequence.</title>
        <authorList>
            <person name="Bogema D.R."/>
        </authorList>
    </citation>
    <scope>NUCLEOTIDE SEQUENCE [LARGE SCALE GENOMIC DNA]</scope>
    <source>
        <strain evidence="4">ATCC PRA-425</strain>
    </source>
</reference>
<dbReference type="Gene3D" id="1.10.340.70">
    <property type="match status" value="1"/>
</dbReference>
<dbReference type="SUPFAM" id="SSF55729">
    <property type="entry name" value="Acyl-CoA N-acyltransferases (Nat)"/>
    <property type="match status" value="1"/>
</dbReference>
<evidence type="ECO:0000256" key="1">
    <source>
        <dbReference type="SAM" id="MobiDB-lite"/>
    </source>
</evidence>
<dbReference type="Gene3D" id="3.30.420.10">
    <property type="entry name" value="Ribonuclease H-like superfamily/Ribonuclease H"/>
    <property type="match status" value="1"/>
</dbReference>
<gene>
    <name evidence="4" type="ORF">FOL47_004515</name>
</gene>
<dbReference type="AlphaFoldDB" id="A0A7J6M237"/>
<dbReference type="EMBL" id="JAAPAO010000257">
    <property type="protein sequence ID" value="KAF4665547.1"/>
    <property type="molecule type" value="Genomic_DNA"/>
</dbReference>
<dbReference type="Pfam" id="PF00583">
    <property type="entry name" value="Acetyltransf_1"/>
    <property type="match status" value="1"/>
</dbReference>
<dbReference type="InterPro" id="IPR001584">
    <property type="entry name" value="Integrase_cat-core"/>
</dbReference>
<organism evidence="4 5">
    <name type="scientific">Perkinsus chesapeaki</name>
    <name type="common">Clam parasite</name>
    <name type="synonym">Perkinsus andrewsi</name>
    <dbReference type="NCBI Taxonomy" id="330153"/>
    <lineage>
        <taxon>Eukaryota</taxon>
        <taxon>Sar</taxon>
        <taxon>Alveolata</taxon>
        <taxon>Perkinsozoa</taxon>
        <taxon>Perkinsea</taxon>
        <taxon>Perkinsida</taxon>
        <taxon>Perkinsidae</taxon>
        <taxon>Perkinsus</taxon>
    </lineage>
</organism>
<dbReference type="InterPro" id="IPR016181">
    <property type="entry name" value="Acyl_CoA_acyltransferase"/>
</dbReference>
<evidence type="ECO:0000259" key="3">
    <source>
        <dbReference type="PROSITE" id="PS51186"/>
    </source>
</evidence>
<accession>A0A7J6M237</accession>
<dbReference type="InterPro" id="IPR050951">
    <property type="entry name" value="Retrovirus_Pol_polyprotein"/>
</dbReference>
<name>A0A7J6M237_PERCH</name>
<feature type="compositionally biased region" description="Basic and acidic residues" evidence="1">
    <location>
        <begin position="730"/>
        <end position="752"/>
    </location>
</feature>
<proteinExistence type="predicted"/>
<evidence type="ECO:0000313" key="5">
    <source>
        <dbReference type="Proteomes" id="UP000591131"/>
    </source>
</evidence>
<feature type="domain" description="Integrase catalytic" evidence="2">
    <location>
        <begin position="443"/>
        <end position="602"/>
    </location>
</feature>
<dbReference type="SUPFAM" id="SSF53098">
    <property type="entry name" value="Ribonuclease H-like"/>
    <property type="match status" value="1"/>
</dbReference>
<evidence type="ECO:0000259" key="2">
    <source>
        <dbReference type="PROSITE" id="PS50994"/>
    </source>
</evidence>